<evidence type="ECO:0000313" key="4">
    <source>
        <dbReference type="Proteomes" id="UP001207337"/>
    </source>
</evidence>
<dbReference type="SUPFAM" id="SSF47729">
    <property type="entry name" value="IHF-like DNA-binding proteins"/>
    <property type="match status" value="1"/>
</dbReference>
<comment type="caution">
    <text evidence="3">The sequence shown here is derived from an EMBL/GenBank/DDBJ whole genome shotgun (WGS) entry which is preliminary data.</text>
</comment>
<protein>
    <recommendedName>
        <fullName evidence="2">HU domain-containing protein</fullName>
    </recommendedName>
</protein>
<dbReference type="InterPro" id="IPR005902">
    <property type="entry name" value="HU_DNA-bd_put"/>
</dbReference>
<dbReference type="RefSeq" id="WP_265786886.1">
    <property type="nucleotide sequence ID" value="NZ_BAABRS010000001.1"/>
</dbReference>
<sequence>MAISIKAIEKGEPGVAGGGETKWYASANATGDININELSELIEMISTVSDIDISGVLKSFIKVVPRELAAGNIVRLGDLGYLRVSISSEGHDSEDEVGPNSVIGRRIIFTPGPELKKMLHNLEFKKINGEAS</sequence>
<organism evidence="3 4">
    <name type="scientific">Fodinibius salicampi</name>
    <dbReference type="NCBI Taxonomy" id="1920655"/>
    <lineage>
        <taxon>Bacteria</taxon>
        <taxon>Pseudomonadati</taxon>
        <taxon>Balneolota</taxon>
        <taxon>Balneolia</taxon>
        <taxon>Balneolales</taxon>
        <taxon>Balneolaceae</taxon>
        <taxon>Fodinibius</taxon>
    </lineage>
</organism>
<gene>
    <name evidence="3" type="ORF">LQ318_01495</name>
</gene>
<keyword evidence="4" id="KW-1185">Reference proteome</keyword>
<dbReference type="EMBL" id="JAJNDC010000001">
    <property type="protein sequence ID" value="MCW9711565.1"/>
    <property type="molecule type" value="Genomic_DNA"/>
</dbReference>
<dbReference type="InterPro" id="IPR041607">
    <property type="entry name" value="HU-HIG"/>
</dbReference>
<evidence type="ECO:0000256" key="1">
    <source>
        <dbReference type="ARBA" id="ARBA00023125"/>
    </source>
</evidence>
<proteinExistence type="predicted"/>
<evidence type="ECO:0000259" key="2">
    <source>
        <dbReference type="Pfam" id="PF18291"/>
    </source>
</evidence>
<accession>A0ABT3PUP4</accession>
<dbReference type="Proteomes" id="UP001207337">
    <property type="component" value="Unassembled WGS sequence"/>
</dbReference>
<keyword evidence="1" id="KW-0238">DNA-binding</keyword>
<evidence type="ECO:0000313" key="3">
    <source>
        <dbReference type="EMBL" id="MCW9711565.1"/>
    </source>
</evidence>
<feature type="domain" description="HU" evidence="2">
    <location>
        <begin position="1"/>
        <end position="126"/>
    </location>
</feature>
<reference evidence="3 4" key="1">
    <citation type="submission" date="2021-11" db="EMBL/GenBank/DDBJ databases">
        <title>Aliifidinibius sp. nov., a new bacterium isolated from saline soil.</title>
        <authorList>
            <person name="Galisteo C."/>
            <person name="De La Haba R."/>
            <person name="Sanchez-Porro C."/>
            <person name="Ventosa A."/>
        </authorList>
    </citation>
    <scope>NUCLEOTIDE SEQUENCE [LARGE SCALE GENOMIC DNA]</scope>
    <source>
        <strain evidence="3 4">KACC 190600</strain>
    </source>
</reference>
<name>A0ABT3PUP4_9BACT</name>
<dbReference type="NCBIfam" id="TIGR01201">
    <property type="entry name" value="HU_rel"/>
    <property type="match status" value="1"/>
</dbReference>
<dbReference type="Pfam" id="PF18291">
    <property type="entry name" value="HU-HIG"/>
    <property type="match status" value="1"/>
</dbReference>
<dbReference type="InterPro" id="IPR010992">
    <property type="entry name" value="IHF-like_DNA-bd_dom_sf"/>
</dbReference>